<organism evidence="2 3">
    <name type="scientific">Carnegiea gigantea</name>
    <dbReference type="NCBI Taxonomy" id="171969"/>
    <lineage>
        <taxon>Eukaryota</taxon>
        <taxon>Viridiplantae</taxon>
        <taxon>Streptophyta</taxon>
        <taxon>Embryophyta</taxon>
        <taxon>Tracheophyta</taxon>
        <taxon>Spermatophyta</taxon>
        <taxon>Magnoliopsida</taxon>
        <taxon>eudicotyledons</taxon>
        <taxon>Gunneridae</taxon>
        <taxon>Pentapetalae</taxon>
        <taxon>Caryophyllales</taxon>
        <taxon>Cactineae</taxon>
        <taxon>Cactaceae</taxon>
        <taxon>Cactoideae</taxon>
        <taxon>Echinocereeae</taxon>
        <taxon>Carnegiea</taxon>
    </lineage>
</organism>
<evidence type="ECO:0000313" key="2">
    <source>
        <dbReference type="EMBL" id="KAJ8438374.1"/>
    </source>
</evidence>
<keyword evidence="3" id="KW-1185">Reference proteome</keyword>
<dbReference type="AlphaFoldDB" id="A0A9Q1QE36"/>
<dbReference type="Proteomes" id="UP001153076">
    <property type="component" value="Unassembled WGS sequence"/>
</dbReference>
<evidence type="ECO:0000256" key="1">
    <source>
        <dbReference type="SAM" id="MobiDB-lite"/>
    </source>
</evidence>
<comment type="caution">
    <text evidence="2">The sequence shown here is derived from an EMBL/GenBank/DDBJ whole genome shotgun (WGS) entry which is preliminary data.</text>
</comment>
<protein>
    <submittedName>
        <fullName evidence="2">Uncharacterized protein</fullName>
    </submittedName>
</protein>
<sequence>MSKFQGLDGGFGKLPSLQYRSLFSVPSMTFPHFLSTKEMTEWVVYHFEWDRRGVVFPSSLLPKDFPALCPSYELAVAEEATGRFKLPELPQVIFYAMLLNEAERMGVLHERTVRIMESAFTELRWTWFRAKAEPKEESSRAGQQEEDLEAEGGTTGEKRQGELGTPPSPFMMAFPPLHDTREMADFRWRRATRPPRPLLEDYQDLRLRFSLPEAKEAALDFGLPEMVTFHTMLLNDVIKLGIVSGFIVKSTLVGLRWTCFEAWMSRTINELRKEKLRQRPVVVEARGSSGSFRLQEPRGEDRVVGCSLEKYREKNKGARERMEMNLFPNFANTDQATEYVRDNFRWALRGPSAPGPRPLPLDYRGLCPRFDLEAIFYAMVVDDAAELGLSRRLTMDCMMWAMGKLDWGPIESWLVDIDRKLKRA</sequence>
<reference evidence="2" key="1">
    <citation type="submission" date="2022-04" db="EMBL/GenBank/DDBJ databases">
        <title>Carnegiea gigantea Genome sequencing and assembly v2.</title>
        <authorList>
            <person name="Copetti D."/>
            <person name="Sanderson M.J."/>
            <person name="Burquez A."/>
            <person name="Wojciechowski M.F."/>
        </authorList>
    </citation>
    <scope>NUCLEOTIDE SEQUENCE</scope>
    <source>
        <strain evidence="2">SGP5-SGP5p</strain>
        <tissue evidence="2">Aerial part</tissue>
    </source>
</reference>
<feature type="region of interest" description="Disordered" evidence="1">
    <location>
        <begin position="135"/>
        <end position="168"/>
    </location>
</feature>
<dbReference type="EMBL" id="JAKOGI010000255">
    <property type="protein sequence ID" value="KAJ8438374.1"/>
    <property type="molecule type" value="Genomic_DNA"/>
</dbReference>
<accession>A0A9Q1QE36</accession>
<gene>
    <name evidence="2" type="ORF">Cgig2_006292</name>
</gene>
<evidence type="ECO:0000313" key="3">
    <source>
        <dbReference type="Proteomes" id="UP001153076"/>
    </source>
</evidence>
<proteinExistence type="predicted"/>
<name>A0A9Q1QE36_9CARY</name>